<dbReference type="EMBL" id="JAVREH010000038">
    <property type="protein sequence ID" value="MDT0263415.1"/>
    <property type="molecule type" value="Genomic_DNA"/>
</dbReference>
<dbReference type="SUPFAM" id="SSF47413">
    <property type="entry name" value="lambda repressor-like DNA-binding domains"/>
    <property type="match status" value="1"/>
</dbReference>
<keyword evidence="3" id="KW-1185">Reference proteome</keyword>
<protein>
    <submittedName>
        <fullName evidence="2">Helix-turn-helix domain-containing protein</fullName>
    </submittedName>
</protein>
<reference evidence="3" key="1">
    <citation type="submission" date="2023-07" db="EMBL/GenBank/DDBJ databases">
        <title>30 novel species of actinomycetes from the DSMZ collection.</title>
        <authorList>
            <person name="Nouioui I."/>
        </authorList>
    </citation>
    <scope>NUCLEOTIDE SEQUENCE [LARGE SCALE GENOMIC DNA]</scope>
    <source>
        <strain evidence="3">DSM 44399</strain>
    </source>
</reference>
<dbReference type="InterPro" id="IPR001387">
    <property type="entry name" value="Cro/C1-type_HTH"/>
</dbReference>
<gene>
    <name evidence="2" type="ORF">RM423_18695</name>
</gene>
<dbReference type="Pfam" id="PF13560">
    <property type="entry name" value="HTH_31"/>
    <property type="match status" value="1"/>
</dbReference>
<comment type="caution">
    <text evidence="2">The sequence shown here is derived from an EMBL/GenBank/DDBJ whole genome shotgun (WGS) entry which is preliminary data.</text>
</comment>
<evidence type="ECO:0000313" key="2">
    <source>
        <dbReference type="EMBL" id="MDT0263415.1"/>
    </source>
</evidence>
<dbReference type="Gene3D" id="1.10.260.40">
    <property type="entry name" value="lambda repressor-like DNA-binding domains"/>
    <property type="match status" value="1"/>
</dbReference>
<organism evidence="2 3">
    <name type="scientific">Jatrophihabitans lederbergiae</name>
    <dbReference type="NCBI Taxonomy" id="3075547"/>
    <lineage>
        <taxon>Bacteria</taxon>
        <taxon>Bacillati</taxon>
        <taxon>Actinomycetota</taxon>
        <taxon>Actinomycetes</taxon>
        <taxon>Jatrophihabitantales</taxon>
        <taxon>Jatrophihabitantaceae</taxon>
        <taxon>Jatrophihabitans</taxon>
    </lineage>
</organism>
<dbReference type="PROSITE" id="PS50943">
    <property type="entry name" value="HTH_CROC1"/>
    <property type="match status" value="1"/>
</dbReference>
<dbReference type="InterPro" id="IPR010982">
    <property type="entry name" value="Lambda_DNA-bd_dom_sf"/>
</dbReference>
<name>A0ABU2JEK5_9ACTN</name>
<dbReference type="CDD" id="cd00093">
    <property type="entry name" value="HTH_XRE"/>
    <property type="match status" value="1"/>
</dbReference>
<evidence type="ECO:0000313" key="3">
    <source>
        <dbReference type="Proteomes" id="UP001183176"/>
    </source>
</evidence>
<proteinExistence type="predicted"/>
<dbReference type="Proteomes" id="UP001183176">
    <property type="component" value="Unassembled WGS sequence"/>
</dbReference>
<accession>A0ABU2JEK5</accession>
<feature type="domain" description="HTH cro/C1-type" evidence="1">
    <location>
        <begin position="21"/>
        <end position="72"/>
    </location>
</feature>
<dbReference type="RefSeq" id="WP_311424580.1">
    <property type="nucleotide sequence ID" value="NZ_JAVREH010000038.1"/>
</dbReference>
<sequence length="72" mass="7581">MVRHSTSPQEAEFGKRLGRVVRGARESKGWSAPDMAGVAGVSLDAIRSIESGRVASPGFALIVRLAACLDID</sequence>
<evidence type="ECO:0000259" key="1">
    <source>
        <dbReference type="PROSITE" id="PS50943"/>
    </source>
</evidence>